<evidence type="ECO:0000256" key="2">
    <source>
        <dbReference type="ARBA" id="ARBA00022748"/>
    </source>
</evidence>
<dbReference type="PANTHER" id="PTHR42852">
    <property type="entry name" value="THIOL:DISULFIDE INTERCHANGE PROTEIN DSBE"/>
    <property type="match status" value="1"/>
</dbReference>
<dbReference type="InterPro" id="IPR013766">
    <property type="entry name" value="Thioredoxin_domain"/>
</dbReference>
<dbReference type="Gene3D" id="3.40.30.10">
    <property type="entry name" value="Glutaredoxin"/>
    <property type="match status" value="1"/>
</dbReference>
<dbReference type="InterPro" id="IPR013740">
    <property type="entry name" value="Redoxin"/>
</dbReference>
<evidence type="ECO:0000256" key="1">
    <source>
        <dbReference type="ARBA" id="ARBA00004196"/>
    </source>
</evidence>
<proteinExistence type="predicted"/>
<dbReference type="PANTHER" id="PTHR42852:SF6">
    <property type="entry name" value="THIOL:DISULFIDE INTERCHANGE PROTEIN DSBE"/>
    <property type="match status" value="1"/>
</dbReference>
<comment type="caution">
    <text evidence="8">The sequence shown here is derived from an EMBL/GenBank/DDBJ whole genome shotgun (WGS) entry which is preliminary data.</text>
</comment>
<gene>
    <name evidence="8" type="ORF">GCM10009740_16070</name>
</gene>
<dbReference type="Pfam" id="PF08534">
    <property type="entry name" value="Redoxin"/>
    <property type="match status" value="1"/>
</dbReference>
<evidence type="ECO:0000313" key="9">
    <source>
        <dbReference type="Proteomes" id="UP001501285"/>
    </source>
</evidence>
<reference evidence="8 9" key="1">
    <citation type="journal article" date="2019" name="Int. J. Syst. Evol. Microbiol.">
        <title>The Global Catalogue of Microorganisms (GCM) 10K type strain sequencing project: providing services to taxonomists for standard genome sequencing and annotation.</title>
        <authorList>
            <consortium name="The Broad Institute Genomics Platform"/>
            <consortium name="The Broad Institute Genome Sequencing Center for Infectious Disease"/>
            <person name="Wu L."/>
            <person name="Ma J."/>
        </authorList>
    </citation>
    <scope>NUCLEOTIDE SEQUENCE [LARGE SCALE GENOMIC DNA]</scope>
    <source>
        <strain evidence="8 9">JCM 14283</strain>
    </source>
</reference>
<dbReference type="PROSITE" id="PS51352">
    <property type="entry name" value="THIOREDOXIN_2"/>
    <property type="match status" value="1"/>
</dbReference>
<feature type="domain" description="Thioredoxin" evidence="7">
    <location>
        <begin position="61"/>
        <end position="205"/>
    </location>
</feature>
<evidence type="ECO:0000259" key="7">
    <source>
        <dbReference type="PROSITE" id="PS51352"/>
    </source>
</evidence>
<evidence type="ECO:0000256" key="4">
    <source>
        <dbReference type="ARBA" id="ARBA00023157"/>
    </source>
</evidence>
<feature type="chain" id="PRO_5045037480" evidence="6">
    <location>
        <begin position="30"/>
        <end position="206"/>
    </location>
</feature>
<evidence type="ECO:0000256" key="5">
    <source>
        <dbReference type="ARBA" id="ARBA00023284"/>
    </source>
</evidence>
<dbReference type="InterPro" id="IPR036249">
    <property type="entry name" value="Thioredoxin-like_sf"/>
</dbReference>
<sequence>MTGRARRAAGGARLAWAAAGLGLMLTAAACGTTSGANSVAAQARAGDRKGYVSGDGSVERIDRADRGRPLTVAGPTVDGRTWSLQEHPGQVVVLNVWGSWCPPCITETPELDKAYRTLTGRFKDVAFIGLDTKESPESAMAFIRANRVPYPSLAYDGGQRMISLDGKAPATPTTLVLDRQHRIAARVLGPLTASTLVGLVEDVRAA</sequence>
<evidence type="ECO:0000256" key="3">
    <source>
        <dbReference type="ARBA" id="ARBA00022968"/>
    </source>
</evidence>
<dbReference type="CDD" id="cd02966">
    <property type="entry name" value="TlpA_like_family"/>
    <property type="match status" value="1"/>
</dbReference>
<protein>
    <submittedName>
        <fullName evidence="8">TlpA disulfide reductase family protein</fullName>
    </submittedName>
</protein>
<feature type="signal peptide" evidence="6">
    <location>
        <begin position="1"/>
        <end position="29"/>
    </location>
</feature>
<keyword evidence="3" id="KW-0812">Transmembrane</keyword>
<keyword evidence="6" id="KW-0732">Signal</keyword>
<comment type="subcellular location">
    <subcellularLocation>
        <location evidence="1">Cell envelope</location>
    </subcellularLocation>
</comment>
<name>A0ABN2U180_9MICO</name>
<keyword evidence="9" id="KW-1185">Reference proteome</keyword>
<evidence type="ECO:0000256" key="6">
    <source>
        <dbReference type="SAM" id="SignalP"/>
    </source>
</evidence>
<organism evidence="8 9">
    <name type="scientific">Terrabacter terrae</name>
    <dbReference type="NCBI Taxonomy" id="318434"/>
    <lineage>
        <taxon>Bacteria</taxon>
        <taxon>Bacillati</taxon>
        <taxon>Actinomycetota</taxon>
        <taxon>Actinomycetes</taxon>
        <taxon>Micrococcales</taxon>
        <taxon>Intrasporangiaceae</taxon>
        <taxon>Terrabacter</taxon>
    </lineage>
</organism>
<dbReference type="EMBL" id="BAAANB010000006">
    <property type="protein sequence ID" value="GAA2027160.1"/>
    <property type="molecule type" value="Genomic_DNA"/>
</dbReference>
<keyword evidence="4" id="KW-1015">Disulfide bond</keyword>
<keyword evidence="2" id="KW-0201">Cytochrome c-type biogenesis</keyword>
<dbReference type="SUPFAM" id="SSF52833">
    <property type="entry name" value="Thioredoxin-like"/>
    <property type="match status" value="1"/>
</dbReference>
<dbReference type="InterPro" id="IPR050553">
    <property type="entry name" value="Thioredoxin_ResA/DsbE_sf"/>
</dbReference>
<evidence type="ECO:0000313" key="8">
    <source>
        <dbReference type="EMBL" id="GAA2027160.1"/>
    </source>
</evidence>
<dbReference type="Proteomes" id="UP001501285">
    <property type="component" value="Unassembled WGS sequence"/>
</dbReference>
<dbReference type="PROSITE" id="PS51257">
    <property type="entry name" value="PROKAR_LIPOPROTEIN"/>
    <property type="match status" value="1"/>
</dbReference>
<accession>A0ABN2U180</accession>
<keyword evidence="5" id="KW-0676">Redox-active center</keyword>
<keyword evidence="3" id="KW-0735">Signal-anchor</keyword>